<sequence length="186" mass="20806">EILDGFIDAAKHLVKMGADGITTNCGFLSLFQEKMAEAVNVPVATSSLMQVKMVQSLLPKNKKVGILTIHKPSLKEEHLKAANVPLDTPIVGTENGKEFSRVILNDEKEMNIDLARQDHLDAAEELMKEHSNIGAIVMECTNMSPFAADVRKKFEVPVFNIYTFIEWFQSGLLPTRFNPDHDDPRK</sequence>
<proteinExistence type="predicted"/>
<dbReference type="EMBL" id="UINC01189204">
    <property type="protein sequence ID" value="SVE02789.1"/>
    <property type="molecule type" value="Genomic_DNA"/>
</dbReference>
<dbReference type="AlphaFoldDB" id="A0A383A5F8"/>
<protein>
    <recommendedName>
        <fullName evidence="2">Aspartate/glutamate racemase family protein</fullName>
    </recommendedName>
</protein>
<dbReference type="NCBIfam" id="NF005679">
    <property type="entry name" value="PRK07475.1"/>
    <property type="match status" value="1"/>
</dbReference>
<gene>
    <name evidence="1" type="ORF">METZ01_LOCUS455643</name>
</gene>
<evidence type="ECO:0008006" key="2">
    <source>
        <dbReference type="Google" id="ProtNLM"/>
    </source>
</evidence>
<organism evidence="1">
    <name type="scientific">marine metagenome</name>
    <dbReference type="NCBI Taxonomy" id="408172"/>
    <lineage>
        <taxon>unclassified sequences</taxon>
        <taxon>metagenomes</taxon>
        <taxon>ecological metagenomes</taxon>
    </lineage>
</organism>
<accession>A0A383A5F8</accession>
<dbReference type="InterPro" id="IPR015942">
    <property type="entry name" value="Asp/Glu/hydantoin_racemase"/>
</dbReference>
<dbReference type="Pfam" id="PF01177">
    <property type="entry name" value="Asp_Glu_race"/>
    <property type="match status" value="1"/>
</dbReference>
<feature type="non-terminal residue" evidence="1">
    <location>
        <position position="1"/>
    </location>
</feature>
<dbReference type="GO" id="GO:0047661">
    <property type="term" value="F:amino-acid racemase activity"/>
    <property type="evidence" value="ECO:0007669"/>
    <property type="project" value="InterPro"/>
</dbReference>
<reference evidence="1" key="1">
    <citation type="submission" date="2018-05" db="EMBL/GenBank/DDBJ databases">
        <authorList>
            <person name="Lanie J.A."/>
            <person name="Ng W.-L."/>
            <person name="Kazmierczak K.M."/>
            <person name="Andrzejewski T.M."/>
            <person name="Davidsen T.M."/>
            <person name="Wayne K.J."/>
            <person name="Tettelin H."/>
            <person name="Glass J.I."/>
            <person name="Rusch D."/>
            <person name="Podicherti R."/>
            <person name="Tsui H.-C.T."/>
            <person name="Winkler M.E."/>
        </authorList>
    </citation>
    <scope>NUCLEOTIDE SEQUENCE</scope>
</reference>
<name>A0A383A5F8_9ZZZZ</name>
<evidence type="ECO:0000313" key="1">
    <source>
        <dbReference type="EMBL" id="SVE02789.1"/>
    </source>
</evidence>